<dbReference type="GO" id="GO:0005576">
    <property type="term" value="C:extracellular region"/>
    <property type="evidence" value="ECO:0007669"/>
    <property type="project" value="UniProtKB-SubCell"/>
</dbReference>
<evidence type="ECO:0000256" key="2">
    <source>
        <dbReference type="ARBA" id="ARBA00022525"/>
    </source>
</evidence>
<dbReference type="PANTHER" id="PTHR20914">
    <property type="entry name" value="LY6/PLAUR DOMAIN-CONTAINING PROTEIN 8"/>
    <property type="match status" value="1"/>
</dbReference>
<feature type="signal peptide" evidence="4">
    <location>
        <begin position="1"/>
        <end position="24"/>
    </location>
</feature>
<dbReference type="InterPro" id="IPR018363">
    <property type="entry name" value="CD59_antigen_CS"/>
</dbReference>
<name>A0A9X0A6N9_9CNID</name>
<evidence type="ECO:0000256" key="4">
    <source>
        <dbReference type="SAM" id="SignalP"/>
    </source>
</evidence>
<gene>
    <name evidence="5" type="ORF">OS493_003811</name>
</gene>
<dbReference type="AlphaFoldDB" id="A0A9X0A6N9"/>
<dbReference type="Gene3D" id="2.10.60.10">
    <property type="entry name" value="CD59"/>
    <property type="match status" value="1"/>
</dbReference>
<evidence type="ECO:0000256" key="1">
    <source>
        <dbReference type="ARBA" id="ARBA00004613"/>
    </source>
</evidence>
<evidence type="ECO:0000256" key="3">
    <source>
        <dbReference type="ARBA" id="ARBA00022729"/>
    </source>
</evidence>
<keyword evidence="6" id="KW-1185">Reference proteome</keyword>
<dbReference type="InterPro" id="IPR050918">
    <property type="entry name" value="CNF-like_PLA2_Inhibitor"/>
</dbReference>
<accession>A0A9X0A6N9</accession>
<dbReference type="PANTHER" id="PTHR20914:SF9">
    <property type="entry name" value="COILED, ISOFORM A"/>
    <property type="match status" value="1"/>
</dbReference>
<comment type="subcellular location">
    <subcellularLocation>
        <location evidence="1">Secreted</location>
    </subcellularLocation>
</comment>
<proteinExistence type="predicted"/>
<dbReference type="CDD" id="cd23553">
    <property type="entry name" value="TFP_LU_ECD_Ly6PGE"/>
    <property type="match status" value="1"/>
</dbReference>
<organism evidence="5 6">
    <name type="scientific">Desmophyllum pertusum</name>
    <dbReference type="NCBI Taxonomy" id="174260"/>
    <lineage>
        <taxon>Eukaryota</taxon>
        <taxon>Metazoa</taxon>
        <taxon>Cnidaria</taxon>
        <taxon>Anthozoa</taxon>
        <taxon>Hexacorallia</taxon>
        <taxon>Scleractinia</taxon>
        <taxon>Caryophylliina</taxon>
        <taxon>Caryophylliidae</taxon>
        <taxon>Desmophyllum</taxon>
    </lineage>
</organism>
<protein>
    <submittedName>
        <fullName evidence="5">Uncharacterized protein</fullName>
    </submittedName>
</protein>
<comment type="caution">
    <text evidence="5">The sequence shown here is derived from an EMBL/GenBank/DDBJ whole genome shotgun (WGS) entry which is preliminary data.</text>
</comment>
<keyword evidence="3 4" id="KW-0732">Signal</keyword>
<sequence length="228" mass="24962">MEAKQILYFFTVLVLVYCANLGLALKCHQCSGSINECNNVTAKPQDCAAGLDRCSIVEIDKDGKQSVILGCANINDCNTAVESCNDTEKNNVRTTCKPACCTGEMCNTAPAKETNLRCYECQSAMSMSDCIQNSKATTCLSTETKCAKFTAELMMGDKKLMVYRKGCRAADACEKKLMTCSCRRVALTTRVTTSAAKTICVMQARFLMSASCHCWHAHFWLSFTCKGV</sequence>
<dbReference type="EMBL" id="MU825397">
    <property type="protein sequence ID" value="KAJ7394133.1"/>
    <property type="molecule type" value="Genomic_DNA"/>
</dbReference>
<reference evidence="5" key="1">
    <citation type="submission" date="2023-01" db="EMBL/GenBank/DDBJ databases">
        <title>Genome assembly of the deep-sea coral Lophelia pertusa.</title>
        <authorList>
            <person name="Herrera S."/>
            <person name="Cordes E."/>
        </authorList>
    </citation>
    <scope>NUCLEOTIDE SEQUENCE</scope>
    <source>
        <strain evidence="5">USNM1676648</strain>
        <tissue evidence="5">Polyp</tissue>
    </source>
</reference>
<evidence type="ECO:0000313" key="5">
    <source>
        <dbReference type="EMBL" id="KAJ7394133.1"/>
    </source>
</evidence>
<dbReference type="SUPFAM" id="SSF57302">
    <property type="entry name" value="Snake toxin-like"/>
    <property type="match status" value="2"/>
</dbReference>
<evidence type="ECO:0000313" key="6">
    <source>
        <dbReference type="Proteomes" id="UP001163046"/>
    </source>
</evidence>
<keyword evidence="2" id="KW-0964">Secreted</keyword>
<dbReference type="InterPro" id="IPR045860">
    <property type="entry name" value="Snake_toxin-like_sf"/>
</dbReference>
<dbReference type="OrthoDB" id="5948167at2759"/>
<feature type="chain" id="PRO_5040895978" evidence="4">
    <location>
        <begin position="25"/>
        <end position="228"/>
    </location>
</feature>
<dbReference type="PROSITE" id="PS00983">
    <property type="entry name" value="LY6_UPAR"/>
    <property type="match status" value="1"/>
</dbReference>
<dbReference type="Proteomes" id="UP001163046">
    <property type="component" value="Unassembled WGS sequence"/>
</dbReference>